<protein>
    <submittedName>
        <fullName evidence="1">Uncharacterized protein</fullName>
    </submittedName>
</protein>
<accession>A0A1G1ZME6</accession>
<name>A0A1G1ZME6_9BACT</name>
<organism evidence="1 2">
    <name type="scientific">Candidatus Harrisonbacteria bacterium RIFCSPLOWO2_01_FULL_44_18</name>
    <dbReference type="NCBI Taxonomy" id="1798407"/>
    <lineage>
        <taxon>Bacteria</taxon>
        <taxon>Candidatus Harrisoniibacteriota</taxon>
    </lineage>
</organism>
<evidence type="ECO:0000313" key="1">
    <source>
        <dbReference type="EMBL" id="OGY65838.1"/>
    </source>
</evidence>
<comment type="caution">
    <text evidence="1">The sequence shown here is derived from an EMBL/GenBank/DDBJ whole genome shotgun (WGS) entry which is preliminary data.</text>
</comment>
<dbReference type="AlphaFoldDB" id="A0A1G1ZME6"/>
<dbReference type="EMBL" id="MHJJ01000006">
    <property type="protein sequence ID" value="OGY65838.1"/>
    <property type="molecule type" value="Genomic_DNA"/>
</dbReference>
<gene>
    <name evidence="1" type="ORF">A3A16_02110</name>
</gene>
<dbReference type="Proteomes" id="UP000177942">
    <property type="component" value="Unassembled WGS sequence"/>
</dbReference>
<evidence type="ECO:0000313" key="2">
    <source>
        <dbReference type="Proteomes" id="UP000177942"/>
    </source>
</evidence>
<sequence length="102" mass="12467">MRNMEKELKIEKSLEEKLRERGYQIERAQLSEDESRQCDKCMDRGTNFQFYREGWFIEGSFYCSNHKEGATKILEEIDKDVERRKLEQERIIEERRKQSGLR</sequence>
<reference evidence="1 2" key="1">
    <citation type="journal article" date="2016" name="Nat. Commun.">
        <title>Thousands of microbial genomes shed light on interconnected biogeochemical processes in an aquifer system.</title>
        <authorList>
            <person name="Anantharaman K."/>
            <person name="Brown C.T."/>
            <person name="Hug L.A."/>
            <person name="Sharon I."/>
            <person name="Castelle C.J."/>
            <person name="Probst A.J."/>
            <person name="Thomas B.C."/>
            <person name="Singh A."/>
            <person name="Wilkins M.J."/>
            <person name="Karaoz U."/>
            <person name="Brodie E.L."/>
            <person name="Williams K.H."/>
            <person name="Hubbard S.S."/>
            <person name="Banfield J.F."/>
        </authorList>
    </citation>
    <scope>NUCLEOTIDE SEQUENCE [LARGE SCALE GENOMIC DNA]</scope>
</reference>
<proteinExistence type="predicted"/>